<sequence>MEIEEKIKEDVKRSIETKKKDAINPSMVKKWLFSFAPQLQGKMRLSIILACFGESLKFTSYFFAAYVANAVITNHIDLQKIYLYGGLTLLALALQCTLTCLSSMKSHRISFEILRSIRNKLSEKLERVPLGYVTSTPIGYYKALIVDRVGSLEDWIAHVMPEFPSRLLHPILATILLFVVDYRLGLACFVSVPFIILGFMLMYYKSEERMYTWLNSNQDLNARIIEYVNGIHVIKTFGQSRRSYQKFTESVNYYFSSTLDWWRQSWIAMALLFAFVNSPILGTLPVGLYLYSHQIINMWQLMLGLILPLSIIPNAFQLMMSMEIYSSIETGFRMIRKVLTMPELVRPSKDVTLSDKCYQFENVSFSYEKGIEVLHDISFEVKPNSVFAIVGESGSGKSTIAKLMAGFFDVDAGTISFGDQDVKNIPTAQLMKHVAYVAQDNFLFDTSIRENLKVAKADATDEEIQRALQAANCLELIERLPNGLNTNAGDCGKFLSGGERQRITLARAMLADAKCIILDEATAYADVENEAKIQEALSRLMKDKTLIVVAHRLNTIVGADQIMVLDRGKIDNIGTHQELIQNSSVYQKLWQSYSGKEVAE</sequence>
<dbReference type="AlphaFoldDB" id="A0A412PHQ2"/>
<dbReference type="RefSeq" id="WP_118764174.1">
    <property type="nucleotide sequence ID" value="NZ_CABJCF010000001.1"/>
</dbReference>
<keyword evidence="8 9" id="KW-0472">Membrane</keyword>
<evidence type="ECO:0000313" key="13">
    <source>
        <dbReference type="Proteomes" id="UP000284731"/>
    </source>
</evidence>
<keyword evidence="6 12" id="KW-0067">ATP-binding</keyword>
<evidence type="ECO:0000259" key="11">
    <source>
        <dbReference type="PROSITE" id="PS50929"/>
    </source>
</evidence>
<feature type="transmembrane region" description="Helical" evidence="9">
    <location>
        <begin position="47"/>
        <end position="69"/>
    </location>
</feature>
<evidence type="ECO:0000256" key="2">
    <source>
        <dbReference type="ARBA" id="ARBA00022448"/>
    </source>
</evidence>
<evidence type="ECO:0000256" key="5">
    <source>
        <dbReference type="ARBA" id="ARBA00022741"/>
    </source>
</evidence>
<evidence type="ECO:0000256" key="8">
    <source>
        <dbReference type="ARBA" id="ARBA00023136"/>
    </source>
</evidence>
<keyword evidence="2" id="KW-0813">Transport</keyword>
<dbReference type="InterPro" id="IPR011527">
    <property type="entry name" value="ABC1_TM_dom"/>
</dbReference>
<evidence type="ECO:0000256" key="9">
    <source>
        <dbReference type="SAM" id="Phobius"/>
    </source>
</evidence>
<dbReference type="GO" id="GO:0140359">
    <property type="term" value="F:ABC-type transporter activity"/>
    <property type="evidence" value="ECO:0007669"/>
    <property type="project" value="InterPro"/>
</dbReference>
<keyword evidence="5" id="KW-0547">Nucleotide-binding</keyword>
<keyword evidence="4 9" id="KW-0812">Transmembrane</keyword>
<dbReference type="GO" id="GO:0034040">
    <property type="term" value="F:ATPase-coupled lipid transmembrane transporter activity"/>
    <property type="evidence" value="ECO:0007669"/>
    <property type="project" value="TreeGrafter"/>
</dbReference>
<comment type="caution">
    <text evidence="12">The sequence shown here is derived from an EMBL/GenBank/DDBJ whole genome shotgun (WGS) entry which is preliminary data.</text>
</comment>
<protein>
    <submittedName>
        <fullName evidence="12">ABC transporter ATP-binding protein</fullName>
    </submittedName>
</protein>
<feature type="domain" description="ABC transporter" evidence="10">
    <location>
        <begin position="358"/>
        <end position="592"/>
    </location>
</feature>
<evidence type="ECO:0000259" key="10">
    <source>
        <dbReference type="PROSITE" id="PS50893"/>
    </source>
</evidence>
<proteinExistence type="predicted"/>
<dbReference type="GO" id="GO:0005886">
    <property type="term" value="C:plasma membrane"/>
    <property type="evidence" value="ECO:0007669"/>
    <property type="project" value="UniProtKB-SubCell"/>
</dbReference>
<feature type="transmembrane region" description="Helical" evidence="9">
    <location>
        <begin position="81"/>
        <end position="101"/>
    </location>
</feature>
<organism evidence="12 13">
    <name type="scientific">Solobacterium moorei</name>
    <dbReference type="NCBI Taxonomy" id="102148"/>
    <lineage>
        <taxon>Bacteria</taxon>
        <taxon>Bacillati</taxon>
        <taxon>Bacillota</taxon>
        <taxon>Erysipelotrichia</taxon>
        <taxon>Erysipelotrichales</taxon>
        <taxon>Erysipelotrichaceae</taxon>
        <taxon>Solobacterium</taxon>
    </lineage>
</organism>
<feature type="transmembrane region" description="Helical" evidence="9">
    <location>
        <begin position="266"/>
        <end position="291"/>
    </location>
</feature>
<dbReference type="InterPro" id="IPR003439">
    <property type="entry name" value="ABC_transporter-like_ATP-bd"/>
</dbReference>
<evidence type="ECO:0000313" key="12">
    <source>
        <dbReference type="EMBL" id="RGT57695.1"/>
    </source>
</evidence>
<keyword evidence="3" id="KW-1003">Cell membrane</keyword>
<dbReference type="PANTHER" id="PTHR24221:SF397">
    <property type="entry name" value="ABC TRANSPORTER, ATP-BINDING TRANSMEMBRANE PROTEIN"/>
    <property type="match status" value="1"/>
</dbReference>
<comment type="subcellular location">
    <subcellularLocation>
        <location evidence="1">Cell membrane</location>
        <topology evidence="1">Multi-pass membrane protein</topology>
    </subcellularLocation>
</comment>
<dbReference type="Pfam" id="PF00005">
    <property type="entry name" value="ABC_tran"/>
    <property type="match status" value="1"/>
</dbReference>
<dbReference type="PROSITE" id="PS50893">
    <property type="entry name" value="ABC_TRANSPORTER_2"/>
    <property type="match status" value="1"/>
</dbReference>
<dbReference type="Pfam" id="PF00664">
    <property type="entry name" value="ABC_membrane"/>
    <property type="match status" value="1"/>
</dbReference>
<accession>A0A412PHQ2</accession>
<dbReference type="InterPro" id="IPR027417">
    <property type="entry name" value="P-loop_NTPase"/>
</dbReference>
<dbReference type="InterPro" id="IPR003593">
    <property type="entry name" value="AAA+_ATPase"/>
</dbReference>
<dbReference type="EMBL" id="QRWX01000001">
    <property type="protein sequence ID" value="RGT57695.1"/>
    <property type="molecule type" value="Genomic_DNA"/>
</dbReference>
<evidence type="ECO:0000256" key="6">
    <source>
        <dbReference type="ARBA" id="ARBA00022840"/>
    </source>
</evidence>
<keyword evidence="7 9" id="KW-1133">Transmembrane helix</keyword>
<evidence type="ECO:0000256" key="4">
    <source>
        <dbReference type="ARBA" id="ARBA00022692"/>
    </source>
</evidence>
<dbReference type="Gene3D" id="3.40.50.300">
    <property type="entry name" value="P-loop containing nucleotide triphosphate hydrolases"/>
    <property type="match status" value="1"/>
</dbReference>
<dbReference type="PROSITE" id="PS50929">
    <property type="entry name" value="ABC_TM1F"/>
    <property type="match status" value="1"/>
</dbReference>
<reference evidence="12 13" key="1">
    <citation type="submission" date="2018-08" db="EMBL/GenBank/DDBJ databases">
        <title>A genome reference for cultivated species of the human gut microbiota.</title>
        <authorList>
            <person name="Zou Y."/>
            <person name="Xue W."/>
            <person name="Luo G."/>
        </authorList>
    </citation>
    <scope>NUCLEOTIDE SEQUENCE [LARGE SCALE GENOMIC DNA]</scope>
    <source>
        <strain evidence="12 13">AF18-46</strain>
    </source>
</reference>
<dbReference type="GO" id="GO:0016887">
    <property type="term" value="F:ATP hydrolysis activity"/>
    <property type="evidence" value="ECO:0007669"/>
    <property type="project" value="InterPro"/>
</dbReference>
<dbReference type="InterPro" id="IPR017871">
    <property type="entry name" value="ABC_transporter-like_CS"/>
</dbReference>
<name>A0A412PHQ2_9FIRM</name>
<evidence type="ECO:0000256" key="3">
    <source>
        <dbReference type="ARBA" id="ARBA00022475"/>
    </source>
</evidence>
<dbReference type="InterPro" id="IPR036640">
    <property type="entry name" value="ABC1_TM_sf"/>
</dbReference>
<evidence type="ECO:0000256" key="7">
    <source>
        <dbReference type="ARBA" id="ARBA00022989"/>
    </source>
</evidence>
<feature type="transmembrane region" description="Helical" evidence="9">
    <location>
        <begin position="184"/>
        <end position="204"/>
    </location>
</feature>
<gene>
    <name evidence="12" type="ORF">DWX20_01215</name>
</gene>
<evidence type="ECO:0000256" key="1">
    <source>
        <dbReference type="ARBA" id="ARBA00004651"/>
    </source>
</evidence>
<dbReference type="Gene3D" id="1.20.1560.10">
    <property type="entry name" value="ABC transporter type 1, transmembrane domain"/>
    <property type="match status" value="1"/>
</dbReference>
<dbReference type="GO" id="GO:0005524">
    <property type="term" value="F:ATP binding"/>
    <property type="evidence" value="ECO:0007669"/>
    <property type="project" value="UniProtKB-KW"/>
</dbReference>
<dbReference type="PROSITE" id="PS00211">
    <property type="entry name" value="ABC_TRANSPORTER_1"/>
    <property type="match status" value="1"/>
</dbReference>
<dbReference type="PANTHER" id="PTHR24221">
    <property type="entry name" value="ATP-BINDING CASSETTE SUB-FAMILY B"/>
    <property type="match status" value="1"/>
</dbReference>
<dbReference type="SMART" id="SM00382">
    <property type="entry name" value="AAA"/>
    <property type="match status" value="1"/>
</dbReference>
<dbReference type="SUPFAM" id="SSF52540">
    <property type="entry name" value="P-loop containing nucleoside triphosphate hydrolases"/>
    <property type="match status" value="1"/>
</dbReference>
<dbReference type="SUPFAM" id="SSF90123">
    <property type="entry name" value="ABC transporter transmembrane region"/>
    <property type="match status" value="1"/>
</dbReference>
<dbReference type="Proteomes" id="UP000284731">
    <property type="component" value="Unassembled WGS sequence"/>
</dbReference>
<feature type="domain" description="ABC transmembrane type-1" evidence="11">
    <location>
        <begin position="45"/>
        <end position="327"/>
    </location>
</feature>
<feature type="transmembrane region" description="Helical" evidence="9">
    <location>
        <begin position="298"/>
        <end position="316"/>
    </location>
</feature>
<dbReference type="FunFam" id="3.40.50.300:FF:000221">
    <property type="entry name" value="Multidrug ABC transporter ATP-binding protein"/>
    <property type="match status" value="1"/>
</dbReference>
<dbReference type="InterPro" id="IPR039421">
    <property type="entry name" value="Type_1_exporter"/>
</dbReference>